<organism evidence="3 4">
    <name type="scientific">Treponema bryantii</name>
    <dbReference type="NCBI Taxonomy" id="163"/>
    <lineage>
        <taxon>Bacteria</taxon>
        <taxon>Pseudomonadati</taxon>
        <taxon>Spirochaetota</taxon>
        <taxon>Spirochaetia</taxon>
        <taxon>Spirochaetales</taxon>
        <taxon>Treponemataceae</taxon>
        <taxon>Treponema</taxon>
    </lineage>
</organism>
<dbReference type="PROSITE" id="PS51257">
    <property type="entry name" value="PROKAR_LIPOPROTEIN"/>
    <property type="match status" value="1"/>
</dbReference>
<protein>
    <submittedName>
        <fullName evidence="3">Listeria/Bacterioides repeat-containing protein</fullName>
    </submittedName>
</protein>
<dbReference type="Proteomes" id="UP000182360">
    <property type="component" value="Unassembled WGS sequence"/>
</dbReference>
<dbReference type="Pfam" id="PF09479">
    <property type="entry name" value="Flg_new"/>
    <property type="match status" value="2"/>
</dbReference>
<evidence type="ECO:0000313" key="3">
    <source>
        <dbReference type="EMBL" id="SEQ67381.1"/>
    </source>
</evidence>
<dbReference type="AlphaFoldDB" id="A0A1H9HYF8"/>
<dbReference type="InterPro" id="IPR013378">
    <property type="entry name" value="InlB-like_B-rpt"/>
</dbReference>
<dbReference type="SUPFAM" id="SSF49373">
    <property type="entry name" value="Invasin/intimin cell-adhesion fragments"/>
    <property type="match status" value="1"/>
</dbReference>
<name>A0A1H9HYF8_9SPIR</name>
<dbReference type="RefSeq" id="WP_074644618.1">
    <property type="nucleotide sequence ID" value="NZ_FOFU01000008.1"/>
</dbReference>
<reference evidence="3 4" key="1">
    <citation type="submission" date="2016-10" db="EMBL/GenBank/DDBJ databases">
        <authorList>
            <person name="de Groot N.N."/>
        </authorList>
    </citation>
    <scope>NUCLEOTIDE SEQUENCE [LARGE SCALE GENOMIC DNA]</scope>
    <source>
        <strain evidence="3 4">B25</strain>
    </source>
</reference>
<gene>
    <name evidence="3" type="ORF">SAMN04487977_10837</name>
</gene>
<accession>A0A1H9HYF8</accession>
<dbReference type="EMBL" id="FOFU01000008">
    <property type="protein sequence ID" value="SEQ67381.1"/>
    <property type="molecule type" value="Genomic_DNA"/>
</dbReference>
<proteinExistence type="predicted"/>
<dbReference type="InterPro" id="IPR042229">
    <property type="entry name" value="Listeria/Bacterioides_rpt_sf"/>
</dbReference>
<dbReference type="GO" id="GO:0030313">
    <property type="term" value="C:cell envelope"/>
    <property type="evidence" value="ECO:0007669"/>
    <property type="project" value="UniProtKB-SubCell"/>
</dbReference>
<dbReference type="InterPro" id="IPR008964">
    <property type="entry name" value="Invasin/intimin_cell_adhesion"/>
</dbReference>
<evidence type="ECO:0000313" key="4">
    <source>
        <dbReference type="Proteomes" id="UP000182360"/>
    </source>
</evidence>
<comment type="subcellular location">
    <subcellularLocation>
        <location evidence="1">Cell envelope</location>
    </subcellularLocation>
</comment>
<feature type="chain" id="PRO_5010231262" evidence="2">
    <location>
        <begin position="26"/>
        <end position="494"/>
    </location>
</feature>
<evidence type="ECO:0000256" key="2">
    <source>
        <dbReference type="SAM" id="SignalP"/>
    </source>
</evidence>
<dbReference type="Gene3D" id="2.60.40.4270">
    <property type="entry name" value="Listeria-Bacteroides repeat domain"/>
    <property type="match status" value="2"/>
</dbReference>
<keyword evidence="4" id="KW-1185">Reference proteome</keyword>
<feature type="signal peptide" evidence="2">
    <location>
        <begin position="1"/>
        <end position="25"/>
    </location>
</feature>
<sequence>MIKKLFKCFVYTFILLFLVSCQNQLDMKEVYTAMGGKKDGITFTITYKNVGDLENPNPTSFTISQDVTLQEVQKNGFAFGGWYTDPSCDISTRITGWKAYEKTNNVVLYAKFVQEKYNITYYNVNGLSNPNPRTYNVKNDVTLLPVEKPGYLFLGWYTDSSCSPQSKIEGWAAYEKQQDMYLYANFKQVGIYMDHRVIIFKGTTDSPVTLIPTVVGYDNSNPVWTSLDTDVAIVQDGVVSPVNYGITTVKYETDGGAAYVFIIVMQDYANTTYDSGTVPVENGYYTNSANVVSYSFKNGRLDFRGRLTNSSNWCQTTCGNGGWTWNVNGTSVNFQDGNNTVSVGDIDLTVIPVLAYDSATNTSFVVIYQMLTNTSNTKITGAKMASHSDTMLASNDRANIMPKAYGARMYDPNTKLAFDMYCCDGDDCTPVDTLWYGYYYQRTNHLWDGTIYKEHVTNTDTGMCYGWMNIDIEPGETVLRSIRMTLVEYDPNNP</sequence>
<evidence type="ECO:0000256" key="1">
    <source>
        <dbReference type="ARBA" id="ARBA00004196"/>
    </source>
</evidence>
<keyword evidence="2" id="KW-0732">Signal</keyword>